<dbReference type="Proteomes" id="UP001607303">
    <property type="component" value="Unassembled WGS sequence"/>
</dbReference>
<organism evidence="1 2">
    <name type="scientific">Vespula maculifrons</name>
    <name type="common">Eastern yellow jacket</name>
    <name type="synonym">Wasp</name>
    <dbReference type="NCBI Taxonomy" id="7453"/>
    <lineage>
        <taxon>Eukaryota</taxon>
        <taxon>Metazoa</taxon>
        <taxon>Ecdysozoa</taxon>
        <taxon>Arthropoda</taxon>
        <taxon>Hexapoda</taxon>
        <taxon>Insecta</taxon>
        <taxon>Pterygota</taxon>
        <taxon>Neoptera</taxon>
        <taxon>Endopterygota</taxon>
        <taxon>Hymenoptera</taxon>
        <taxon>Apocrita</taxon>
        <taxon>Aculeata</taxon>
        <taxon>Vespoidea</taxon>
        <taxon>Vespidae</taxon>
        <taxon>Vespinae</taxon>
        <taxon>Vespula</taxon>
    </lineage>
</organism>
<dbReference type="EMBL" id="JAYRBN010000100">
    <property type="protein sequence ID" value="KAL2728058.1"/>
    <property type="molecule type" value="Genomic_DNA"/>
</dbReference>
<reference evidence="1 2" key="1">
    <citation type="journal article" date="2024" name="Ann. Entomol. Soc. Am.">
        <title>Genomic analyses of the southern and eastern yellowjacket wasps (Hymenoptera: Vespidae) reveal evolutionary signatures of social life.</title>
        <authorList>
            <person name="Catto M.A."/>
            <person name="Caine P.B."/>
            <person name="Orr S.E."/>
            <person name="Hunt B.G."/>
            <person name="Goodisman M.A.D."/>
        </authorList>
    </citation>
    <scope>NUCLEOTIDE SEQUENCE [LARGE SCALE GENOMIC DNA]</scope>
    <source>
        <strain evidence="1">232</strain>
        <tissue evidence="1">Head and thorax</tissue>
    </source>
</reference>
<keyword evidence="2" id="KW-1185">Reference proteome</keyword>
<evidence type="ECO:0000313" key="2">
    <source>
        <dbReference type="Proteomes" id="UP001607303"/>
    </source>
</evidence>
<dbReference type="AlphaFoldDB" id="A0ABD2B615"/>
<comment type="caution">
    <text evidence="1">The sequence shown here is derived from an EMBL/GenBank/DDBJ whole genome shotgun (WGS) entry which is preliminary data.</text>
</comment>
<proteinExistence type="predicted"/>
<sequence length="78" mass="8837">MSEGADATLMDFPLAATLYEVEPGKGNRICILEQIFNFITRLRCCENENNDARPNVVVLQGIKGVKEKVEEKEFHSHE</sequence>
<protein>
    <submittedName>
        <fullName evidence="1">Uncharacterized protein</fullName>
    </submittedName>
</protein>
<accession>A0ABD2B615</accession>
<gene>
    <name evidence="1" type="ORF">V1477_017334</name>
</gene>
<name>A0ABD2B615_VESMC</name>
<evidence type="ECO:0000313" key="1">
    <source>
        <dbReference type="EMBL" id="KAL2728058.1"/>
    </source>
</evidence>